<evidence type="ECO:0000256" key="4">
    <source>
        <dbReference type="ARBA" id="ARBA00022989"/>
    </source>
</evidence>
<evidence type="ECO:0000256" key="6">
    <source>
        <dbReference type="SAM" id="Phobius"/>
    </source>
</evidence>
<feature type="transmembrane region" description="Helical" evidence="6">
    <location>
        <begin position="12"/>
        <end position="33"/>
    </location>
</feature>
<evidence type="ECO:0000313" key="9">
    <source>
        <dbReference type="Proteomes" id="UP001207582"/>
    </source>
</evidence>
<dbReference type="RefSeq" id="WP_264771455.1">
    <property type="nucleotide sequence ID" value="NZ_JAPDOG010000004.1"/>
</dbReference>
<dbReference type="InterPro" id="IPR000620">
    <property type="entry name" value="EamA_dom"/>
</dbReference>
<keyword evidence="5 6" id="KW-0472">Membrane</keyword>
<dbReference type="InterPro" id="IPR050638">
    <property type="entry name" value="AA-Vitamin_Transporters"/>
</dbReference>
<name>A0ABT3J0U7_9RHOB</name>
<evidence type="ECO:0000256" key="5">
    <source>
        <dbReference type="ARBA" id="ARBA00023136"/>
    </source>
</evidence>
<feature type="transmembrane region" description="Helical" evidence="6">
    <location>
        <begin position="244"/>
        <end position="262"/>
    </location>
</feature>
<comment type="similarity">
    <text evidence="2">Belongs to the EamA transporter family.</text>
</comment>
<keyword evidence="9" id="KW-1185">Reference proteome</keyword>
<feature type="domain" description="EamA" evidence="7">
    <location>
        <begin position="12"/>
        <end position="142"/>
    </location>
</feature>
<feature type="transmembrane region" description="Helical" evidence="6">
    <location>
        <begin position="70"/>
        <end position="90"/>
    </location>
</feature>
<evidence type="ECO:0000313" key="8">
    <source>
        <dbReference type="EMBL" id="MCW3781302.1"/>
    </source>
</evidence>
<dbReference type="InterPro" id="IPR037185">
    <property type="entry name" value="EmrE-like"/>
</dbReference>
<protein>
    <submittedName>
        <fullName evidence="8">DMT family transporter</fullName>
    </submittedName>
</protein>
<dbReference type="PANTHER" id="PTHR32322:SF2">
    <property type="entry name" value="EAMA DOMAIN-CONTAINING PROTEIN"/>
    <property type="match status" value="1"/>
</dbReference>
<dbReference type="Pfam" id="PF00892">
    <property type="entry name" value="EamA"/>
    <property type="match status" value="2"/>
</dbReference>
<dbReference type="EMBL" id="JAPDOG010000004">
    <property type="protein sequence ID" value="MCW3781302.1"/>
    <property type="molecule type" value="Genomic_DNA"/>
</dbReference>
<sequence length="290" mass="30264">MPQPTLRDWLSIAALGLIWGATFMVIALALRGYGPVTVATARTTLGAVTLWIAVLVLGRALPRWSARLGAHVLVIGLFSTAFPFFLLSWGQQSVPSAVAGLSMAAGPLFVLPLAHAPVPGEQLSWRKASGFSLGFLGVLVLMGSDALSGSATALPRLACLCAALCYAVASITTRRCPPIDPILLAAFALLVGALALIPAMPWSEGLPRPAGAVPMAAIVILGLVPTALATLIRVQVIRAAGPSFTALTSYQVPLWSFFFGALVLGEVLAPRFFVALGLILAGLTLSHRRR</sequence>
<reference evidence="8 9" key="1">
    <citation type="submission" date="2022-10" db="EMBL/GenBank/DDBJ databases">
        <title>Defluviimonas sp. CAU 1641 isolated from mud.</title>
        <authorList>
            <person name="Kim W."/>
        </authorList>
    </citation>
    <scope>NUCLEOTIDE SEQUENCE [LARGE SCALE GENOMIC DNA]</scope>
    <source>
        <strain evidence="8 9">CAU 1641</strain>
    </source>
</reference>
<dbReference type="Proteomes" id="UP001207582">
    <property type="component" value="Unassembled WGS sequence"/>
</dbReference>
<keyword evidence="3 6" id="KW-0812">Transmembrane</keyword>
<feature type="transmembrane region" description="Helical" evidence="6">
    <location>
        <begin position="153"/>
        <end position="169"/>
    </location>
</feature>
<proteinExistence type="inferred from homology"/>
<evidence type="ECO:0000259" key="7">
    <source>
        <dbReference type="Pfam" id="PF00892"/>
    </source>
</evidence>
<dbReference type="SUPFAM" id="SSF103481">
    <property type="entry name" value="Multidrug resistance efflux transporter EmrE"/>
    <property type="match status" value="2"/>
</dbReference>
<feature type="transmembrane region" description="Helical" evidence="6">
    <location>
        <begin position="181"/>
        <end position="200"/>
    </location>
</feature>
<feature type="transmembrane region" description="Helical" evidence="6">
    <location>
        <begin position="96"/>
        <end position="116"/>
    </location>
</feature>
<feature type="transmembrane region" description="Helical" evidence="6">
    <location>
        <begin position="39"/>
        <end position="58"/>
    </location>
</feature>
<evidence type="ECO:0000256" key="2">
    <source>
        <dbReference type="ARBA" id="ARBA00007362"/>
    </source>
</evidence>
<keyword evidence="4 6" id="KW-1133">Transmembrane helix</keyword>
<organism evidence="8 9">
    <name type="scientific">Defluviimonas salinarum</name>
    <dbReference type="NCBI Taxonomy" id="2992147"/>
    <lineage>
        <taxon>Bacteria</taxon>
        <taxon>Pseudomonadati</taxon>
        <taxon>Pseudomonadota</taxon>
        <taxon>Alphaproteobacteria</taxon>
        <taxon>Rhodobacterales</taxon>
        <taxon>Paracoccaceae</taxon>
        <taxon>Albidovulum</taxon>
    </lineage>
</organism>
<comment type="subcellular location">
    <subcellularLocation>
        <location evidence="1">Membrane</location>
        <topology evidence="1">Multi-pass membrane protein</topology>
    </subcellularLocation>
</comment>
<feature type="transmembrane region" description="Helical" evidence="6">
    <location>
        <begin position="268"/>
        <end position="286"/>
    </location>
</feature>
<comment type="caution">
    <text evidence="8">The sequence shown here is derived from an EMBL/GenBank/DDBJ whole genome shotgun (WGS) entry which is preliminary data.</text>
</comment>
<feature type="domain" description="EamA" evidence="7">
    <location>
        <begin position="157"/>
        <end position="285"/>
    </location>
</feature>
<evidence type="ECO:0000256" key="3">
    <source>
        <dbReference type="ARBA" id="ARBA00022692"/>
    </source>
</evidence>
<feature type="transmembrane region" description="Helical" evidence="6">
    <location>
        <begin position="212"/>
        <end position="232"/>
    </location>
</feature>
<gene>
    <name evidence="8" type="ORF">OM960_06830</name>
</gene>
<feature type="transmembrane region" description="Helical" evidence="6">
    <location>
        <begin position="128"/>
        <end position="147"/>
    </location>
</feature>
<accession>A0ABT3J0U7</accession>
<dbReference type="PANTHER" id="PTHR32322">
    <property type="entry name" value="INNER MEMBRANE TRANSPORTER"/>
    <property type="match status" value="1"/>
</dbReference>
<evidence type="ECO:0000256" key="1">
    <source>
        <dbReference type="ARBA" id="ARBA00004141"/>
    </source>
</evidence>